<sequence length="382" mass="43378">MRIEPFILEEWMQKYEGEEVYNLDNSCVYALSLIEFKNLIGIEEQEILNMFRNIQLSYGGYATGGNPILLAEIAKLYEDIKAHQIMTTFGGTAANHHAFFSLLEPGDEIITFIPGYQQLWSLPKAYGAIVKFLRLKKENEFHIDIKELERLITPKTKMICFSTPCNPTGTLFSKDELETIIALAAKQDIYILADEVYRHLVTDGDIQPSICDIYEKGISVGSMSKVFSLAGLRLGWLATRDELARKSFMNCASYHVGGCNIISELIAILALRAKELLINRNLSMLRANLESLDSWMQYYSDIFSYVKPHAGSMALIYYPFDISTEVFCKNILKETGTLVMPGDAFKEPSSFRISYACNHQQLMSGLYEIGCYAKRLQEELKT</sequence>
<dbReference type="EC" id="2.6.1.-" evidence="1"/>
<keyword evidence="1" id="KW-0808">Transferase</keyword>
<evidence type="ECO:0000256" key="1">
    <source>
        <dbReference type="RuleBase" id="RU000481"/>
    </source>
</evidence>
<dbReference type="Gene3D" id="3.90.1150.10">
    <property type="entry name" value="Aspartate Aminotransferase, domain 1"/>
    <property type="match status" value="1"/>
</dbReference>
<dbReference type="PANTHER" id="PTHR43510:SF1">
    <property type="entry name" value="AMINOTRANSFERASE FUNCTION, HYPOTHETICAL (EUROFUNG)"/>
    <property type="match status" value="1"/>
</dbReference>
<dbReference type="RefSeq" id="WP_069176700.1">
    <property type="nucleotide sequence ID" value="NZ_CP017037.1"/>
</dbReference>
<dbReference type="InterPro" id="IPR015422">
    <property type="entry name" value="PyrdxlP-dep_Trfase_small"/>
</dbReference>
<dbReference type="CDD" id="cd00609">
    <property type="entry name" value="AAT_like"/>
    <property type="match status" value="1"/>
</dbReference>
<dbReference type="SUPFAM" id="SSF53383">
    <property type="entry name" value="PLP-dependent transferases"/>
    <property type="match status" value="1"/>
</dbReference>
<dbReference type="InterPro" id="IPR015424">
    <property type="entry name" value="PyrdxlP-dep_Trfase"/>
</dbReference>
<protein>
    <recommendedName>
        <fullName evidence="1">Aminotransferase</fullName>
        <ecNumber evidence="1">2.6.1.-</ecNumber>
    </recommendedName>
</protein>
<dbReference type="KEGG" id="dpn:BCB69_00405"/>
<evidence type="ECO:0000259" key="2">
    <source>
        <dbReference type="Pfam" id="PF00155"/>
    </source>
</evidence>
<evidence type="ECO:0000313" key="4">
    <source>
        <dbReference type="Proteomes" id="UP000094757"/>
    </source>
</evidence>
<accession>A0A1B3WC89</accession>
<comment type="similarity">
    <text evidence="1">Belongs to the class-I pyridoxal-phosphate-dependent aminotransferase family.</text>
</comment>
<dbReference type="Pfam" id="PF00155">
    <property type="entry name" value="Aminotran_1_2"/>
    <property type="match status" value="1"/>
</dbReference>
<reference evidence="4" key="1">
    <citation type="submission" date="2016-08" db="EMBL/GenBank/DDBJ databases">
        <authorList>
            <person name="Holder M.E."/>
            <person name="Ajami N.J."/>
            <person name="Petrosino J.F."/>
        </authorList>
    </citation>
    <scope>NUCLEOTIDE SEQUENCE [LARGE SCALE GENOMIC DNA]</scope>
    <source>
        <strain evidence="4">F0677</strain>
    </source>
</reference>
<evidence type="ECO:0000313" key="3">
    <source>
        <dbReference type="EMBL" id="AOH38588.1"/>
    </source>
</evidence>
<dbReference type="PROSITE" id="PS00105">
    <property type="entry name" value="AA_TRANSFER_CLASS_1"/>
    <property type="match status" value="1"/>
</dbReference>
<organism evidence="3 4">
    <name type="scientific">Dialister pneumosintes</name>
    <dbReference type="NCBI Taxonomy" id="39950"/>
    <lineage>
        <taxon>Bacteria</taxon>
        <taxon>Bacillati</taxon>
        <taxon>Bacillota</taxon>
        <taxon>Negativicutes</taxon>
        <taxon>Veillonellales</taxon>
        <taxon>Veillonellaceae</taxon>
        <taxon>Dialister</taxon>
    </lineage>
</organism>
<dbReference type="InterPro" id="IPR004839">
    <property type="entry name" value="Aminotransferase_I/II_large"/>
</dbReference>
<dbReference type="STRING" id="39950.BCB69_00405"/>
<keyword evidence="1" id="KW-0032">Aminotransferase</keyword>
<dbReference type="InterPro" id="IPR004838">
    <property type="entry name" value="NHTrfase_class1_PyrdxlP-BS"/>
</dbReference>
<dbReference type="GO" id="GO:0008483">
    <property type="term" value="F:transaminase activity"/>
    <property type="evidence" value="ECO:0007669"/>
    <property type="project" value="UniProtKB-KW"/>
</dbReference>
<dbReference type="PANTHER" id="PTHR43510">
    <property type="entry name" value="AMINOTRANSFERASE FUNCTION, HYPOTHETICAL (EUROFUNG)"/>
    <property type="match status" value="1"/>
</dbReference>
<dbReference type="Gene3D" id="3.40.640.10">
    <property type="entry name" value="Type I PLP-dependent aspartate aminotransferase-like (Major domain)"/>
    <property type="match status" value="1"/>
</dbReference>
<gene>
    <name evidence="3" type="ORF">BCB69_00405</name>
</gene>
<feature type="domain" description="Aminotransferase class I/classII large" evidence="2">
    <location>
        <begin position="64"/>
        <end position="361"/>
    </location>
</feature>
<name>A0A1B3WC89_9FIRM</name>
<comment type="cofactor">
    <cofactor evidence="1">
        <name>pyridoxal 5'-phosphate</name>
        <dbReference type="ChEBI" id="CHEBI:597326"/>
    </cofactor>
</comment>
<dbReference type="GO" id="GO:0030170">
    <property type="term" value="F:pyridoxal phosphate binding"/>
    <property type="evidence" value="ECO:0007669"/>
    <property type="project" value="InterPro"/>
</dbReference>
<dbReference type="EMBL" id="CP017037">
    <property type="protein sequence ID" value="AOH38588.1"/>
    <property type="molecule type" value="Genomic_DNA"/>
</dbReference>
<dbReference type="Proteomes" id="UP000094757">
    <property type="component" value="Chromosome"/>
</dbReference>
<dbReference type="InterPro" id="IPR015421">
    <property type="entry name" value="PyrdxlP-dep_Trfase_major"/>
</dbReference>
<dbReference type="AlphaFoldDB" id="A0A1B3WC89"/>
<proteinExistence type="inferred from homology"/>